<keyword evidence="3 7" id="KW-0808">Transferase</keyword>
<comment type="caution">
    <text evidence="7">The sequence shown here is derived from an EMBL/GenBank/DDBJ whole genome shotgun (WGS) entry which is preliminary data.</text>
</comment>
<evidence type="ECO:0000256" key="2">
    <source>
        <dbReference type="ARBA" id="ARBA00022516"/>
    </source>
</evidence>
<dbReference type="GO" id="GO:0006654">
    <property type="term" value="P:phosphatidic acid biosynthetic process"/>
    <property type="evidence" value="ECO:0007669"/>
    <property type="project" value="TreeGrafter"/>
</dbReference>
<keyword evidence="2" id="KW-0444">Lipid biosynthesis</keyword>
<dbReference type="AlphaFoldDB" id="A0A7Y4LDI3"/>
<dbReference type="SMART" id="SM00563">
    <property type="entry name" value="PlsC"/>
    <property type="match status" value="1"/>
</dbReference>
<proteinExistence type="predicted"/>
<evidence type="ECO:0000313" key="8">
    <source>
        <dbReference type="Proteomes" id="UP000541421"/>
    </source>
</evidence>
<evidence type="ECO:0000259" key="6">
    <source>
        <dbReference type="SMART" id="SM00563"/>
    </source>
</evidence>
<protein>
    <submittedName>
        <fullName evidence="7">1-acyl-sn-glycerol-3-phosphate acyltransferase</fullName>
    </submittedName>
</protein>
<evidence type="ECO:0000256" key="3">
    <source>
        <dbReference type="ARBA" id="ARBA00022679"/>
    </source>
</evidence>
<feature type="domain" description="Phospholipid/glycerol acyltransferase" evidence="6">
    <location>
        <begin position="45"/>
        <end position="157"/>
    </location>
</feature>
<evidence type="ECO:0000256" key="5">
    <source>
        <dbReference type="ARBA" id="ARBA00023315"/>
    </source>
</evidence>
<accession>A0A7Y4LDI3</accession>
<keyword evidence="5 7" id="KW-0012">Acyltransferase</keyword>
<dbReference type="EMBL" id="JABGBO010000011">
    <property type="protein sequence ID" value="NOL50421.1"/>
    <property type="molecule type" value="Genomic_DNA"/>
</dbReference>
<comment type="pathway">
    <text evidence="1">Lipid metabolism.</text>
</comment>
<dbReference type="InterPro" id="IPR002123">
    <property type="entry name" value="Plipid/glycerol_acylTrfase"/>
</dbReference>
<reference evidence="7 8" key="1">
    <citation type="submission" date="2020-05" db="EMBL/GenBank/DDBJ databases">
        <authorList>
            <person name="Niu N."/>
        </authorList>
    </citation>
    <scope>NUCLEOTIDE SEQUENCE [LARGE SCALE GENOMIC DNA]</scope>
    <source>
        <strain evidence="7 8">LMG10982</strain>
    </source>
</reference>
<dbReference type="SUPFAM" id="SSF69593">
    <property type="entry name" value="Glycerol-3-phosphate (1)-acyltransferase"/>
    <property type="match status" value="1"/>
</dbReference>
<dbReference type="PANTHER" id="PTHR10434:SF64">
    <property type="entry name" value="1-ACYL-SN-GLYCEROL-3-PHOSPHATE ACYLTRANSFERASE-RELATED"/>
    <property type="match status" value="1"/>
</dbReference>
<dbReference type="GO" id="GO:0003841">
    <property type="term" value="F:1-acylglycerol-3-phosphate O-acyltransferase activity"/>
    <property type="evidence" value="ECO:0007669"/>
    <property type="project" value="TreeGrafter"/>
</dbReference>
<keyword evidence="8" id="KW-1185">Reference proteome</keyword>
<organism evidence="7 8">
    <name type="scientific">Pelistega europaea</name>
    <dbReference type="NCBI Taxonomy" id="106147"/>
    <lineage>
        <taxon>Bacteria</taxon>
        <taxon>Pseudomonadati</taxon>
        <taxon>Pseudomonadota</taxon>
        <taxon>Betaproteobacteria</taxon>
        <taxon>Burkholderiales</taxon>
        <taxon>Alcaligenaceae</taxon>
        <taxon>Pelistega</taxon>
    </lineage>
</organism>
<dbReference type="CDD" id="cd07989">
    <property type="entry name" value="LPLAT_AGPAT-like"/>
    <property type="match status" value="1"/>
</dbReference>
<evidence type="ECO:0000256" key="1">
    <source>
        <dbReference type="ARBA" id="ARBA00005189"/>
    </source>
</evidence>
<evidence type="ECO:0000313" key="7">
    <source>
        <dbReference type="EMBL" id="NOL50421.1"/>
    </source>
</evidence>
<name>A0A7Y4LDI3_9BURK</name>
<evidence type="ECO:0000256" key="4">
    <source>
        <dbReference type="ARBA" id="ARBA00023098"/>
    </source>
</evidence>
<keyword evidence="4" id="KW-0443">Lipid metabolism</keyword>
<sequence>MVFIFFGWISKAARERTVQLWSQCLMKTTGVQVVQEGKPILDGPVMLAANHVSWIDIFIINSQRATSFIAKSEIRQWPVIGWLVYAVGTIFIQRGSRQAVIDINAGMDKYFKENICIGLFPEGTTSDGLSVLHMFSGLLEGAMNSRVPIQPVALLFTYNGERSGRVAFVGEQTLVANIWVLLSSKNVGVTVRFLPPITQAGEEVLIPRQELADNIRAVLLKEIEE</sequence>
<dbReference type="PANTHER" id="PTHR10434">
    <property type="entry name" value="1-ACYL-SN-GLYCEROL-3-PHOSPHATE ACYLTRANSFERASE"/>
    <property type="match status" value="1"/>
</dbReference>
<dbReference type="Proteomes" id="UP000541421">
    <property type="component" value="Unassembled WGS sequence"/>
</dbReference>
<gene>
    <name evidence="7" type="ORF">HKX40_09800</name>
</gene>
<dbReference type="Pfam" id="PF01553">
    <property type="entry name" value="Acyltransferase"/>
    <property type="match status" value="1"/>
</dbReference>